<comment type="caution">
    <text evidence="2">The sequence shown here is derived from an EMBL/GenBank/DDBJ whole genome shotgun (WGS) entry which is preliminary data.</text>
</comment>
<protein>
    <submittedName>
        <fullName evidence="2">Uncharacterized protein</fullName>
    </submittedName>
</protein>
<reference evidence="2 3" key="1">
    <citation type="submission" date="2022-03" db="EMBL/GenBank/DDBJ databases">
        <authorList>
            <person name="Macdonald S."/>
            <person name="Ahmed S."/>
            <person name="Newling K."/>
        </authorList>
    </citation>
    <scope>NUCLEOTIDE SEQUENCE [LARGE SCALE GENOMIC DNA]</scope>
</reference>
<gene>
    <name evidence="2" type="ORF">ERUC_LOCUS37675</name>
</gene>
<evidence type="ECO:0000313" key="2">
    <source>
        <dbReference type="EMBL" id="CAH8385192.1"/>
    </source>
</evidence>
<dbReference type="AlphaFoldDB" id="A0ABC8LNW3"/>
<keyword evidence="3" id="KW-1185">Reference proteome</keyword>
<dbReference type="EMBL" id="CAKOAT010654043">
    <property type="protein sequence ID" value="CAH8385192.1"/>
    <property type="molecule type" value="Genomic_DNA"/>
</dbReference>
<accession>A0ABC8LNW3</accession>
<feature type="region of interest" description="Disordered" evidence="1">
    <location>
        <begin position="73"/>
        <end position="92"/>
    </location>
</feature>
<dbReference type="Proteomes" id="UP001642260">
    <property type="component" value="Unassembled WGS sequence"/>
</dbReference>
<organism evidence="2 3">
    <name type="scientific">Eruca vesicaria subsp. sativa</name>
    <name type="common">Garden rocket</name>
    <name type="synonym">Eruca sativa</name>
    <dbReference type="NCBI Taxonomy" id="29727"/>
    <lineage>
        <taxon>Eukaryota</taxon>
        <taxon>Viridiplantae</taxon>
        <taxon>Streptophyta</taxon>
        <taxon>Embryophyta</taxon>
        <taxon>Tracheophyta</taxon>
        <taxon>Spermatophyta</taxon>
        <taxon>Magnoliopsida</taxon>
        <taxon>eudicotyledons</taxon>
        <taxon>Gunneridae</taxon>
        <taxon>Pentapetalae</taxon>
        <taxon>rosids</taxon>
        <taxon>malvids</taxon>
        <taxon>Brassicales</taxon>
        <taxon>Brassicaceae</taxon>
        <taxon>Brassiceae</taxon>
        <taxon>Eruca</taxon>
    </lineage>
</organism>
<evidence type="ECO:0000313" key="3">
    <source>
        <dbReference type="Proteomes" id="UP001642260"/>
    </source>
</evidence>
<sequence>MTSPPSPPAFITDIEIKRLSPGGPDNATPPSNPPPFVTNIEMKEISFKRSKQCDISTYATRFTTDIEIKRLVPRGPNNVTSPPTPPASIPDIEMKRKFQEVQTI</sequence>
<evidence type="ECO:0000256" key="1">
    <source>
        <dbReference type="SAM" id="MobiDB-lite"/>
    </source>
</evidence>
<name>A0ABC8LNW3_ERUVS</name>
<proteinExistence type="predicted"/>